<dbReference type="AlphaFoldDB" id="A0A381PLW5"/>
<reference evidence="3" key="1">
    <citation type="submission" date="2018-05" db="EMBL/GenBank/DDBJ databases">
        <authorList>
            <person name="Lanie J.A."/>
            <person name="Ng W.-L."/>
            <person name="Kazmierczak K.M."/>
            <person name="Andrzejewski T.M."/>
            <person name="Davidsen T.M."/>
            <person name="Wayne K.J."/>
            <person name="Tettelin H."/>
            <person name="Glass J.I."/>
            <person name="Rusch D."/>
            <person name="Podicherti R."/>
            <person name="Tsui H.-C.T."/>
            <person name="Winkler M.E."/>
        </authorList>
    </citation>
    <scope>NUCLEOTIDE SEQUENCE</scope>
</reference>
<dbReference type="GO" id="GO:0016740">
    <property type="term" value="F:transferase activity"/>
    <property type="evidence" value="ECO:0007669"/>
    <property type="project" value="UniProtKB-KW"/>
</dbReference>
<name>A0A381PLW5_9ZZZZ</name>
<protein>
    <recommendedName>
        <fullName evidence="2">tRNA(Ile)-lysidine/2-thiocytidine synthase N-terminal domain-containing protein</fullName>
    </recommendedName>
</protein>
<dbReference type="InterPro" id="IPR035107">
    <property type="entry name" value="tRNA_thiolation_TtcA_Ctu1"/>
</dbReference>
<feature type="non-terminal residue" evidence="3">
    <location>
        <position position="1"/>
    </location>
</feature>
<dbReference type="InterPro" id="IPR014729">
    <property type="entry name" value="Rossmann-like_a/b/a_fold"/>
</dbReference>
<dbReference type="NCBIfam" id="NF007972">
    <property type="entry name" value="PRK10696.1"/>
    <property type="match status" value="1"/>
</dbReference>
<dbReference type="Gene3D" id="3.40.50.620">
    <property type="entry name" value="HUPs"/>
    <property type="match status" value="1"/>
</dbReference>
<dbReference type="CDD" id="cd24138">
    <property type="entry name" value="TtcA-like"/>
    <property type="match status" value="1"/>
</dbReference>
<accession>A0A381PLW5</accession>
<dbReference type="PIRSF" id="PIRSF004976">
    <property type="entry name" value="ATPase_YdaO"/>
    <property type="match status" value="1"/>
</dbReference>
<sequence length="269" mass="29850">VGYRTALEARLAKKTTKAILDFELLEDGDRVMVGLSGGKDSWALLQILDVLRLRAPIKFSLVAVNVDSGYENYRHDVIAKACQERGWEYRIEHTSIGETMDDLLDAKATPCSLCARLRRGVLYRLAEEVDATKIALGHHSDDFIETLLLNIFFAGALKAMPARLVPDVAQQIVIRPLVYVSESETRAYAEACGLPIVGCCCPVCGDLSLQRQRVKRLLAELEREHPAIKNSMLKAIRNVVPSHLLDTRLNPIADLSNQVALERDSVTSV</sequence>
<gene>
    <name evidence="3" type="ORF">METZ01_LOCUS20784</name>
</gene>
<organism evidence="3">
    <name type="scientific">marine metagenome</name>
    <dbReference type="NCBI Taxonomy" id="408172"/>
    <lineage>
        <taxon>unclassified sequences</taxon>
        <taxon>metagenomes</taxon>
        <taxon>ecological metagenomes</taxon>
    </lineage>
</organism>
<evidence type="ECO:0000259" key="2">
    <source>
        <dbReference type="Pfam" id="PF01171"/>
    </source>
</evidence>
<dbReference type="EMBL" id="UINC01001026">
    <property type="protein sequence ID" value="SUZ67930.1"/>
    <property type="molecule type" value="Genomic_DNA"/>
</dbReference>
<keyword evidence="1" id="KW-0808">Transferase</keyword>
<proteinExistence type="predicted"/>
<feature type="domain" description="tRNA(Ile)-lysidine/2-thiocytidine synthase N-terminal" evidence="2">
    <location>
        <begin position="31"/>
        <end position="194"/>
    </location>
</feature>
<dbReference type="Pfam" id="PF01171">
    <property type="entry name" value="ATP_bind_3"/>
    <property type="match status" value="1"/>
</dbReference>
<evidence type="ECO:0000256" key="1">
    <source>
        <dbReference type="ARBA" id="ARBA00022679"/>
    </source>
</evidence>
<dbReference type="SUPFAM" id="SSF52402">
    <property type="entry name" value="Adenine nucleotide alpha hydrolases-like"/>
    <property type="match status" value="1"/>
</dbReference>
<dbReference type="PANTHER" id="PTHR43686:SF1">
    <property type="entry name" value="AMINOTRAN_5 DOMAIN-CONTAINING PROTEIN"/>
    <property type="match status" value="1"/>
</dbReference>
<dbReference type="GO" id="GO:0008033">
    <property type="term" value="P:tRNA processing"/>
    <property type="evidence" value="ECO:0007669"/>
    <property type="project" value="InterPro"/>
</dbReference>
<evidence type="ECO:0000313" key="3">
    <source>
        <dbReference type="EMBL" id="SUZ67930.1"/>
    </source>
</evidence>
<dbReference type="PANTHER" id="PTHR43686">
    <property type="entry name" value="SULFURTRANSFERASE-RELATED"/>
    <property type="match status" value="1"/>
</dbReference>
<dbReference type="InterPro" id="IPR011063">
    <property type="entry name" value="TilS/TtcA_N"/>
</dbReference>